<sequence length="144" mass="15956">MWPNNSLIYFGLVWIFLSFCHHPVAGLLHHSVTDPLATRLNEPPPPVPQHHPDIARPPRRRYIHQCDLLHSERFAAECDAVGIRVSTSKSEALVLSRSVRLTDGCSVGSNAGTVLDCCGDEEAELRGKALNLPVNLHSNPHLWS</sequence>
<keyword evidence="3" id="KW-1185">Reference proteome</keyword>
<protein>
    <submittedName>
        <fullName evidence="2">Uncharacterized protein</fullName>
    </submittedName>
</protein>
<proteinExistence type="predicted"/>
<dbReference type="EMBL" id="JAOPHQ010000597">
    <property type="protein sequence ID" value="KAK0153971.1"/>
    <property type="molecule type" value="Genomic_DNA"/>
</dbReference>
<keyword evidence="1" id="KW-0812">Transmembrane</keyword>
<feature type="transmembrane region" description="Helical" evidence="1">
    <location>
        <begin position="6"/>
        <end position="28"/>
    </location>
</feature>
<dbReference type="AlphaFoldDB" id="A0AA47N9A5"/>
<evidence type="ECO:0000313" key="2">
    <source>
        <dbReference type="EMBL" id="KAK0153971.1"/>
    </source>
</evidence>
<comment type="caution">
    <text evidence="2">The sequence shown here is derived from an EMBL/GenBank/DDBJ whole genome shotgun (WGS) entry which is preliminary data.</text>
</comment>
<organism evidence="2 3">
    <name type="scientific">Merluccius polli</name>
    <name type="common">Benguela hake</name>
    <name type="synonym">Merluccius cadenati</name>
    <dbReference type="NCBI Taxonomy" id="89951"/>
    <lineage>
        <taxon>Eukaryota</taxon>
        <taxon>Metazoa</taxon>
        <taxon>Chordata</taxon>
        <taxon>Craniata</taxon>
        <taxon>Vertebrata</taxon>
        <taxon>Euteleostomi</taxon>
        <taxon>Actinopterygii</taxon>
        <taxon>Neopterygii</taxon>
        <taxon>Teleostei</taxon>
        <taxon>Neoteleostei</taxon>
        <taxon>Acanthomorphata</taxon>
        <taxon>Zeiogadaria</taxon>
        <taxon>Gadariae</taxon>
        <taxon>Gadiformes</taxon>
        <taxon>Gadoidei</taxon>
        <taxon>Merlucciidae</taxon>
        <taxon>Merluccius</taxon>
    </lineage>
</organism>
<dbReference type="Proteomes" id="UP001174136">
    <property type="component" value="Unassembled WGS sequence"/>
</dbReference>
<evidence type="ECO:0000256" key="1">
    <source>
        <dbReference type="SAM" id="Phobius"/>
    </source>
</evidence>
<reference evidence="2" key="1">
    <citation type="journal article" date="2023" name="Front. Mar. Sci.">
        <title>A new Merluccius polli reference genome to investigate the effects of global change in West African waters.</title>
        <authorList>
            <person name="Mateo J.L."/>
            <person name="Blanco-Fernandez C."/>
            <person name="Garcia-Vazquez E."/>
            <person name="Machado-Schiaffino G."/>
        </authorList>
    </citation>
    <scope>NUCLEOTIDE SEQUENCE</scope>
    <source>
        <strain evidence="2">C29</strain>
        <tissue evidence="2">Fin</tissue>
    </source>
</reference>
<keyword evidence="1" id="KW-1133">Transmembrane helix</keyword>
<accession>A0AA47N9A5</accession>
<keyword evidence="1" id="KW-0472">Membrane</keyword>
<evidence type="ECO:0000313" key="3">
    <source>
        <dbReference type="Proteomes" id="UP001174136"/>
    </source>
</evidence>
<gene>
    <name evidence="2" type="ORF">N1851_003938</name>
</gene>
<name>A0AA47N9A5_MERPO</name>